<dbReference type="EMBL" id="PVWK01000014">
    <property type="protein sequence ID" value="PSB34409.1"/>
    <property type="molecule type" value="Genomic_DNA"/>
</dbReference>
<dbReference type="Pfam" id="PF17482">
    <property type="entry name" value="Phage_sheath_1C"/>
    <property type="match status" value="1"/>
</dbReference>
<reference evidence="4 5" key="2">
    <citation type="submission" date="2018-03" db="EMBL/GenBank/DDBJ databases">
        <title>The ancient ancestry and fast evolution of plastids.</title>
        <authorList>
            <person name="Moore K.R."/>
            <person name="Magnabosco C."/>
            <person name="Momper L."/>
            <person name="Gold D.A."/>
            <person name="Bosak T."/>
            <person name="Fournier G.P."/>
        </authorList>
    </citation>
    <scope>NUCLEOTIDE SEQUENCE [LARGE SCALE GENOMIC DNA]</scope>
    <source>
        <strain evidence="4 5">ULC18</strain>
    </source>
</reference>
<dbReference type="RefSeq" id="WP_106254783.1">
    <property type="nucleotide sequence ID" value="NZ_CAWNSW010000073.1"/>
</dbReference>
<evidence type="ECO:0000259" key="2">
    <source>
        <dbReference type="Pfam" id="PF04984"/>
    </source>
</evidence>
<dbReference type="PANTHER" id="PTHR35861">
    <property type="match status" value="1"/>
</dbReference>
<evidence type="ECO:0000259" key="3">
    <source>
        <dbReference type="Pfam" id="PF17482"/>
    </source>
</evidence>
<comment type="similarity">
    <text evidence="1">Belongs to the myoviridae tail sheath protein family.</text>
</comment>
<sequence>MPTTTSSLPGLYWQDVFPPRPVLPLTGVPAFLGVRPSKDGITCLYEVNQPQVLHLWTQFEERFTTSTPGSSMADAVRGFFENGGRDCIVIWLEDGSPQALENGLTANSVIDTADLICAPGIIDVDRQAQILKYCADMGDRFAILDAPPSFDVPTLRQYAESLKKLPGSDYGALYGPWLKTPSSTTPVPPCGHVAGVYASSDRADVPRAPANIMLEGVLDVAALTREQQTQLAQLSDNNPINGIRSLRGRGVRIWGARTLSSDPQWRYVNVRRLAITIRRWINLNLADVAFEPNDFRLWVRIERELNAYLQTLWQRGYLQGATPNEAFRVRCNGETNPPEGRDRGEVVTQIEFAPTIPNEFIQMRLIHGDTGVGILPT</sequence>
<feature type="domain" description="Tail sheath protein subtilisin-like" evidence="2">
    <location>
        <begin position="113"/>
        <end position="259"/>
    </location>
</feature>
<evidence type="ECO:0000313" key="4">
    <source>
        <dbReference type="EMBL" id="PSB34409.1"/>
    </source>
</evidence>
<reference evidence="5" key="1">
    <citation type="submission" date="2018-02" db="EMBL/GenBank/DDBJ databases">
        <authorList>
            <person name="Moore K."/>
            <person name="Momper L."/>
        </authorList>
    </citation>
    <scope>NUCLEOTIDE SEQUENCE [LARGE SCALE GENOMIC DNA]</scope>
    <source>
        <strain evidence="5">ULC18</strain>
    </source>
</reference>
<evidence type="ECO:0000256" key="1">
    <source>
        <dbReference type="ARBA" id="ARBA00008005"/>
    </source>
</evidence>
<dbReference type="Gene3D" id="3.40.50.11780">
    <property type="match status" value="1"/>
</dbReference>
<dbReference type="OrthoDB" id="9767864at2"/>
<dbReference type="AlphaFoldDB" id="A0A2T1ENU3"/>
<dbReference type="Proteomes" id="UP000239576">
    <property type="component" value="Unassembled WGS sequence"/>
</dbReference>
<dbReference type="InterPro" id="IPR052042">
    <property type="entry name" value="Tail_sheath_structural"/>
</dbReference>
<keyword evidence="5" id="KW-1185">Reference proteome</keyword>
<proteinExistence type="inferred from homology"/>
<dbReference type="Pfam" id="PF04984">
    <property type="entry name" value="Phage_sheath_1"/>
    <property type="match status" value="1"/>
</dbReference>
<organism evidence="4 5">
    <name type="scientific">Stenomitos frigidus ULC18</name>
    <dbReference type="NCBI Taxonomy" id="2107698"/>
    <lineage>
        <taxon>Bacteria</taxon>
        <taxon>Bacillati</taxon>
        <taxon>Cyanobacteriota</taxon>
        <taxon>Cyanophyceae</taxon>
        <taxon>Leptolyngbyales</taxon>
        <taxon>Leptolyngbyaceae</taxon>
        <taxon>Stenomitos</taxon>
    </lineage>
</organism>
<comment type="caution">
    <text evidence="4">The sequence shown here is derived from an EMBL/GenBank/DDBJ whole genome shotgun (WGS) entry which is preliminary data.</text>
</comment>
<gene>
    <name evidence="4" type="ORF">C7B82_02795</name>
</gene>
<dbReference type="PANTHER" id="PTHR35861:SF1">
    <property type="entry name" value="PHAGE TAIL SHEATH PROTEIN"/>
    <property type="match status" value="1"/>
</dbReference>
<dbReference type="InterPro" id="IPR020287">
    <property type="entry name" value="Tail_sheath_C"/>
</dbReference>
<dbReference type="InterPro" id="IPR035089">
    <property type="entry name" value="Phage_sheath_subtilisin"/>
</dbReference>
<accession>A0A2T1ENU3</accession>
<protein>
    <submittedName>
        <fullName evidence="4">Phage tail sheath family protein</fullName>
    </submittedName>
</protein>
<evidence type="ECO:0000313" key="5">
    <source>
        <dbReference type="Proteomes" id="UP000239576"/>
    </source>
</evidence>
<name>A0A2T1ENU3_9CYAN</name>
<feature type="domain" description="Tail sheath protein C-terminal" evidence="3">
    <location>
        <begin position="260"/>
        <end position="364"/>
    </location>
</feature>